<feature type="domain" description="RRM" evidence="2">
    <location>
        <begin position="723"/>
        <end position="802"/>
    </location>
</feature>
<evidence type="ECO:0000259" key="2">
    <source>
        <dbReference type="PROSITE" id="PS50102"/>
    </source>
</evidence>
<dbReference type="STRING" id="98765.A0A2R6NLL5"/>
<dbReference type="OrthoDB" id="2804455at2759"/>
<dbReference type="Pfam" id="PF00350">
    <property type="entry name" value="Dynamin_N"/>
    <property type="match status" value="1"/>
</dbReference>
<dbReference type="PANTHER" id="PTHR36681:SF3">
    <property type="entry name" value="NUCLEAR GTPASE, GERMINAL CENTER-ASSOCIATED, TANDEM DUPLICATE 3"/>
    <property type="match status" value="1"/>
</dbReference>
<protein>
    <recommendedName>
        <fullName evidence="2">RRM domain-containing protein</fullName>
    </recommendedName>
</protein>
<keyword evidence="1" id="KW-0694">RNA-binding</keyword>
<name>A0A2R6NLL5_9APHY</name>
<dbReference type="Pfam" id="PF24564">
    <property type="entry name" value="DUF7605"/>
    <property type="match status" value="1"/>
</dbReference>
<dbReference type="Gene3D" id="3.40.50.300">
    <property type="entry name" value="P-loop containing nucleotide triphosphate hydrolases"/>
    <property type="match status" value="1"/>
</dbReference>
<dbReference type="Proteomes" id="UP000186601">
    <property type="component" value="Unassembled WGS sequence"/>
</dbReference>
<dbReference type="SUPFAM" id="SSF54928">
    <property type="entry name" value="RNA-binding domain, RBD"/>
    <property type="match status" value="1"/>
</dbReference>
<dbReference type="EMBL" id="MLYV02001126">
    <property type="protein sequence ID" value="PSR72902.1"/>
    <property type="molecule type" value="Genomic_DNA"/>
</dbReference>
<accession>A0A2R6NLL5</accession>
<keyword evidence="4" id="KW-1185">Reference proteome</keyword>
<sequence>MKFNTTISTRTATGSGKSSLINALLGAEIVPTSGQSACTSVPIKLSYRRGPGIAAEVELISLEDWRGEIELCLGDLRQEDGRVGDVVNDDAEIGRAYAKISAVYPVVAHMSKETLEKLSVEDLIASNPDVVALLQSSPKKFEAVDAAAFRTQVHPYLSSDVHSSDADSSDVDPSDVDVPVRGQNEQSMLWPLVVEVSIRCSSPILSTGLVLLDLPGEVDANAARQSVSQRYKKKCNHMGIVTHAVRAKDDATAHALMNIFYHSSTPLVAKESTDLLMKVLTLARGAGLTEEITKKALIYKFQQEIREIASDLDETASINRRSSNASKDIVPSVFNISARDYCRITNIITGDGGPQTFSRVDDTNIPALRDYLMQLAQPRSEKGINKLEQLVDVLHTSLLQYLDTANTDEEHRLQKARMLKRWDSQLFTKPESSQQDAVLLFQVAQPTGPRVEDLIRPRLKKTFSRAAELAASESQTWLQSRLKLITARAAQKAERTAPAVFKISLENVRWWSTLNAILRRDGQYGTRSLNEAILEPYLQALVSSYISVFEKDFFKAAKQDISKAVDSLLQDVNHSVVALQTSIKKDTSRQCDSARQLAENRLAEIEDALEDILDAKRQEVSSTLEPQIQAKMRPAYVQALEERGPGSLKRRKAVLQEFVKKNLRELYGGNADVLSDGFAEAGDLIEAMLEEKLDLLAEEGLLASTFWYNSQHLFGDTPSAASSTLFVGNLSFDATEDLVWESFSEYGEIKSVRLPTDCDTGRPKGFGYDVEFSDIETLKKAYDGLTGSEITGRSDQVRFFLAYQFYLE</sequence>
<gene>
    <name evidence="3" type="ORF">PHLCEN_2v11269</name>
</gene>
<dbReference type="Gene3D" id="3.30.70.330">
    <property type="match status" value="1"/>
</dbReference>
<dbReference type="InterPro" id="IPR045063">
    <property type="entry name" value="Dynamin_N"/>
</dbReference>
<dbReference type="SMART" id="SM00360">
    <property type="entry name" value="RRM"/>
    <property type="match status" value="1"/>
</dbReference>
<dbReference type="PROSITE" id="PS50102">
    <property type="entry name" value="RRM"/>
    <property type="match status" value="1"/>
</dbReference>
<comment type="caution">
    <text evidence="3">The sequence shown here is derived from an EMBL/GenBank/DDBJ whole genome shotgun (WGS) entry which is preliminary data.</text>
</comment>
<dbReference type="InterPro" id="IPR056024">
    <property type="entry name" value="DUF7605"/>
</dbReference>
<dbReference type="AlphaFoldDB" id="A0A2R6NLL5"/>
<dbReference type="GO" id="GO:0003723">
    <property type="term" value="F:RNA binding"/>
    <property type="evidence" value="ECO:0007669"/>
    <property type="project" value="UniProtKB-UniRule"/>
</dbReference>
<evidence type="ECO:0000313" key="4">
    <source>
        <dbReference type="Proteomes" id="UP000186601"/>
    </source>
</evidence>
<dbReference type="InterPro" id="IPR000504">
    <property type="entry name" value="RRM_dom"/>
</dbReference>
<evidence type="ECO:0000313" key="3">
    <source>
        <dbReference type="EMBL" id="PSR72902.1"/>
    </source>
</evidence>
<proteinExistence type="predicted"/>
<organism evidence="3 4">
    <name type="scientific">Hermanssonia centrifuga</name>
    <dbReference type="NCBI Taxonomy" id="98765"/>
    <lineage>
        <taxon>Eukaryota</taxon>
        <taxon>Fungi</taxon>
        <taxon>Dikarya</taxon>
        <taxon>Basidiomycota</taxon>
        <taxon>Agaricomycotina</taxon>
        <taxon>Agaricomycetes</taxon>
        <taxon>Polyporales</taxon>
        <taxon>Meruliaceae</taxon>
        <taxon>Hermanssonia</taxon>
    </lineage>
</organism>
<dbReference type="SUPFAM" id="SSF52540">
    <property type="entry name" value="P-loop containing nucleoside triphosphate hydrolases"/>
    <property type="match status" value="1"/>
</dbReference>
<dbReference type="PANTHER" id="PTHR36681">
    <property type="entry name" value="NUCLEAR GTPASE, GERMINAL CENTER-ASSOCIATED, TANDEM DUPLICATE 3"/>
    <property type="match status" value="1"/>
</dbReference>
<dbReference type="InterPro" id="IPR027417">
    <property type="entry name" value="P-loop_NTPase"/>
</dbReference>
<evidence type="ECO:0000256" key="1">
    <source>
        <dbReference type="PROSITE-ProRule" id="PRU00176"/>
    </source>
</evidence>
<dbReference type="InterPro" id="IPR035979">
    <property type="entry name" value="RBD_domain_sf"/>
</dbReference>
<reference evidence="3 4" key="1">
    <citation type="submission" date="2018-02" db="EMBL/GenBank/DDBJ databases">
        <title>Genome sequence of the basidiomycete white-rot fungus Phlebia centrifuga.</title>
        <authorList>
            <person name="Granchi Z."/>
            <person name="Peng M."/>
            <person name="de Vries R.P."/>
            <person name="Hilden K."/>
            <person name="Makela M.R."/>
            <person name="Grigoriev I."/>
            <person name="Riley R."/>
        </authorList>
    </citation>
    <scope>NUCLEOTIDE SEQUENCE [LARGE SCALE GENOMIC DNA]</scope>
    <source>
        <strain evidence="3 4">FBCC195</strain>
    </source>
</reference>
<dbReference type="Pfam" id="PF00076">
    <property type="entry name" value="RRM_1"/>
    <property type="match status" value="1"/>
</dbReference>
<dbReference type="InterPro" id="IPR012677">
    <property type="entry name" value="Nucleotide-bd_a/b_plait_sf"/>
</dbReference>